<evidence type="ECO:0000256" key="4">
    <source>
        <dbReference type="ARBA" id="ARBA00023125"/>
    </source>
</evidence>
<dbReference type="PANTHER" id="PTHR32071:SF117">
    <property type="entry name" value="PTS-DEPENDENT DIHYDROXYACETONE KINASE OPERON REGULATORY PROTEIN-RELATED"/>
    <property type="match status" value="1"/>
</dbReference>
<dbReference type="InterPro" id="IPR027417">
    <property type="entry name" value="P-loop_NTPase"/>
</dbReference>
<dbReference type="Pfam" id="PF00158">
    <property type="entry name" value="Sigma54_activat"/>
    <property type="match status" value="1"/>
</dbReference>
<dbReference type="InterPro" id="IPR025944">
    <property type="entry name" value="Sigma_54_int_dom_CS"/>
</dbReference>
<evidence type="ECO:0000259" key="8">
    <source>
        <dbReference type="PROSITE" id="PS50110"/>
    </source>
</evidence>
<dbReference type="Pfam" id="PF25601">
    <property type="entry name" value="AAA_lid_14"/>
    <property type="match status" value="1"/>
</dbReference>
<dbReference type="InterPro" id="IPR058031">
    <property type="entry name" value="AAA_lid_NorR"/>
</dbReference>
<dbReference type="GO" id="GO:0006355">
    <property type="term" value="P:regulation of DNA-templated transcription"/>
    <property type="evidence" value="ECO:0007669"/>
    <property type="project" value="InterPro"/>
</dbReference>
<keyword evidence="5" id="KW-0804">Transcription</keyword>
<feature type="modified residue" description="4-aspartylphosphate" evidence="6">
    <location>
        <position position="72"/>
    </location>
</feature>
<evidence type="ECO:0000313" key="9">
    <source>
        <dbReference type="EMBL" id="MRX76291.1"/>
    </source>
</evidence>
<dbReference type="PROSITE" id="PS00675">
    <property type="entry name" value="SIGMA54_INTERACT_1"/>
    <property type="match status" value="1"/>
</dbReference>
<dbReference type="PROSITE" id="PS50110">
    <property type="entry name" value="RESPONSE_REGULATORY"/>
    <property type="match status" value="1"/>
</dbReference>
<evidence type="ECO:0000256" key="6">
    <source>
        <dbReference type="PROSITE-ProRule" id="PRU00169"/>
    </source>
</evidence>
<comment type="caution">
    <text evidence="9">The sequence shown here is derived from an EMBL/GenBank/DDBJ whole genome shotgun (WGS) entry which is preliminary data.</text>
</comment>
<dbReference type="PROSITE" id="PS00676">
    <property type="entry name" value="SIGMA54_INTERACT_2"/>
    <property type="match status" value="1"/>
</dbReference>
<keyword evidence="2" id="KW-0067">ATP-binding</keyword>
<gene>
    <name evidence="9" type="ORF">GJU39_09335</name>
</gene>
<dbReference type="Gene3D" id="3.40.50.300">
    <property type="entry name" value="P-loop containing nucleotide triphosphate hydrolases"/>
    <property type="match status" value="1"/>
</dbReference>
<dbReference type="InterPro" id="IPR025662">
    <property type="entry name" value="Sigma_54_int_dom_ATP-bd_1"/>
</dbReference>
<evidence type="ECO:0000313" key="10">
    <source>
        <dbReference type="Proteomes" id="UP000487757"/>
    </source>
</evidence>
<proteinExistence type="predicted"/>
<dbReference type="Proteomes" id="UP000487757">
    <property type="component" value="Unassembled WGS sequence"/>
</dbReference>
<protein>
    <submittedName>
        <fullName evidence="9">Response regulator</fullName>
    </submittedName>
</protein>
<dbReference type="InterPro" id="IPR003593">
    <property type="entry name" value="AAA+_ATPase"/>
</dbReference>
<dbReference type="Pfam" id="PF00072">
    <property type="entry name" value="Response_reg"/>
    <property type="match status" value="1"/>
</dbReference>
<dbReference type="CDD" id="cd17534">
    <property type="entry name" value="REC_DC-like"/>
    <property type="match status" value="1"/>
</dbReference>
<dbReference type="AlphaFoldDB" id="A0A7K0FXW8"/>
<dbReference type="InterPro" id="IPR011006">
    <property type="entry name" value="CheY-like_superfamily"/>
</dbReference>
<dbReference type="Gene3D" id="1.10.10.60">
    <property type="entry name" value="Homeodomain-like"/>
    <property type="match status" value="1"/>
</dbReference>
<accession>A0A7K0FXW8</accession>
<dbReference type="EMBL" id="WKKH01000011">
    <property type="protein sequence ID" value="MRX76291.1"/>
    <property type="molecule type" value="Genomic_DNA"/>
</dbReference>
<evidence type="ECO:0000256" key="2">
    <source>
        <dbReference type="ARBA" id="ARBA00022840"/>
    </source>
</evidence>
<dbReference type="FunFam" id="3.40.50.300:FF:000006">
    <property type="entry name" value="DNA-binding transcriptional regulator NtrC"/>
    <property type="match status" value="1"/>
</dbReference>
<evidence type="ECO:0000256" key="1">
    <source>
        <dbReference type="ARBA" id="ARBA00022741"/>
    </source>
</evidence>
<keyword evidence="3" id="KW-0805">Transcription regulation</keyword>
<keyword evidence="1" id="KW-0547">Nucleotide-binding</keyword>
<dbReference type="PROSITE" id="PS00688">
    <property type="entry name" value="SIGMA54_INTERACT_3"/>
    <property type="match status" value="1"/>
</dbReference>
<evidence type="ECO:0000259" key="7">
    <source>
        <dbReference type="PROSITE" id="PS50045"/>
    </source>
</evidence>
<dbReference type="SUPFAM" id="SSF52172">
    <property type="entry name" value="CheY-like"/>
    <property type="match status" value="1"/>
</dbReference>
<dbReference type="SUPFAM" id="SSF46689">
    <property type="entry name" value="Homeodomain-like"/>
    <property type="match status" value="1"/>
</dbReference>
<evidence type="ECO:0000256" key="3">
    <source>
        <dbReference type="ARBA" id="ARBA00023015"/>
    </source>
</evidence>
<keyword evidence="10" id="KW-1185">Reference proteome</keyword>
<dbReference type="InterPro" id="IPR002078">
    <property type="entry name" value="Sigma_54_int"/>
</dbReference>
<dbReference type="SMART" id="SM00448">
    <property type="entry name" value="REC"/>
    <property type="match status" value="1"/>
</dbReference>
<evidence type="ECO:0000256" key="5">
    <source>
        <dbReference type="ARBA" id="ARBA00023163"/>
    </source>
</evidence>
<sequence>MFSKSCLSWFSYQARLNKMKQKILIVEDEFIVANDLRIMLEKAGYKVCGIAPSVVKALELITTKEPDWILLDIFLQGDKTGIDLAGQLTGMGIPFIYISANTNQGILEAAKATLPYGFLVKPFREKDLMVMLDIARYRHEQNLKYNQPSQPSLHTQIEHIAEKQEPVADRLKQISAALHPVVPFDFLWITKSNPRTSTKDINMVRLADGKFSLIDNQSLLKAMNVSVRDFKTWNNSAINANGKSIFNGYDFRKLRMESPWTQALSDHYQLESALITEVERAGEWFQFVFFNQLSDLYTKVHTGIINQFSKSLEIIVDKVVYGKDPVSGTPLPASNIIEKPVITRVSDPENTQDFNGITGNSKLLHAAFKKLELVAPDDTSVLILGESGTGKEKIAQTIHKLSPRKNKPLVTVNCAALPLTLIESELFGHEKGSFTGANDKRIGKFEQADGGSIFLDEIGELPLEAQVKLLRVLQEKEIERLGGNYTKKINVRIITATNRNLEKEVAEGRFRLDLYYRLNVFPIELPALRDRKEDIPLLVDHFIAKYGKKGSSGVTQISDAALNELQDYDWPGNIRELEHLIERTMLLTEGDTITHIELPGAASANHFSSEDHFKVKTMEEMERDHILNVLKMCKGKVFGAGGAAEILNIPSTTLNSKIKKLGIKFEFVK</sequence>
<dbReference type="PANTHER" id="PTHR32071">
    <property type="entry name" value="TRANSCRIPTIONAL REGULATORY PROTEIN"/>
    <property type="match status" value="1"/>
</dbReference>
<dbReference type="GO" id="GO:0005524">
    <property type="term" value="F:ATP binding"/>
    <property type="evidence" value="ECO:0007669"/>
    <property type="project" value="UniProtKB-KW"/>
</dbReference>
<dbReference type="Gene3D" id="3.40.50.2300">
    <property type="match status" value="1"/>
</dbReference>
<dbReference type="CDD" id="cd00009">
    <property type="entry name" value="AAA"/>
    <property type="match status" value="1"/>
</dbReference>
<reference evidence="9 10" key="1">
    <citation type="submission" date="2019-11" db="EMBL/GenBank/DDBJ databases">
        <title>Pedobacter petrophilus genome.</title>
        <authorList>
            <person name="Feldbauer M.J."/>
            <person name="Newman J.D."/>
        </authorList>
    </citation>
    <scope>NUCLEOTIDE SEQUENCE [LARGE SCALE GENOMIC DNA]</scope>
    <source>
        <strain evidence="9 10">LMG 29686</strain>
    </source>
</reference>
<keyword evidence="4" id="KW-0238">DNA-binding</keyword>
<organism evidence="9 10">
    <name type="scientific">Pedobacter petrophilus</name>
    <dbReference type="NCBI Taxonomy" id="1908241"/>
    <lineage>
        <taxon>Bacteria</taxon>
        <taxon>Pseudomonadati</taxon>
        <taxon>Bacteroidota</taxon>
        <taxon>Sphingobacteriia</taxon>
        <taxon>Sphingobacteriales</taxon>
        <taxon>Sphingobacteriaceae</taxon>
        <taxon>Pedobacter</taxon>
    </lineage>
</organism>
<dbReference type="InterPro" id="IPR001789">
    <property type="entry name" value="Sig_transdc_resp-reg_receiver"/>
</dbReference>
<dbReference type="InterPro" id="IPR009057">
    <property type="entry name" value="Homeodomain-like_sf"/>
</dbReference>
<dbReference type="GO" id="GO:0000160">
    <property type="term" value="P:phosphorelay signal transduction system"/>
    <property type="evidence" value="ECO:0007669"/>
    <property type="project" value="InterPro"/>
</dbReference>
<feature type="domain" description="Sigma-54 factor interaction" evidence="7">
    <location>
        <begin position="357"/>
        <end position="586"/>
    </location>
</feature>
<dbReference type="SUPFAM" id="SSF52540">
    <property type="entry name" value="P-loop containing nucleoside triphosphate hydrolases"/>
    <property type="match status" value="1"/>
</dbReference>
<dbReference type="OrthoDB" id="9767722at2"/>
<feature type="domain" description="Response regulatory" evidence="8">
    <location>
        <begin position="22"/>
        <end position="136"/>
    </location>
</feature>
<dbReference type="InterPro" id="IPR025943">
    <property type="entry name" value="Sigma_54_int_dom_ATP-bd_2"/>
</dbReference>
<dbReference type="SMART" id="SM00382">
    <property type="entry name" value="AAA"/>
    <property type="match status" value="1"/>
</dbReference>
<name>A0A7K0FXW8_9SPHI</name>
<dbReference type="PROSITE" id="PS50045">
    <property type="entry name" value="SIGMA54_INTERACT_4"/>
    <property type="match status" value="1"/>
</dbReference>
<keyword evidence="6" id="KW-0597">Phosphoprotein</keyword>
<dbReference type="GO" id="GO:0003677">
    <property type="term" value="F:DNA binding"/>
    <property type="evidence" value="ECO:0007669"/>
    <property type="project" value="UniProtKB-KW"/>
</dbReference>
<dbReference type="Gene3D" id="1.10.8.60">
    <property type="match status" value="1"/>
</dbReference>